<proteinExistence type="predicted"/>
<dbReference type="AlphaFoldDB" id="A0A5B2UX45"/>
<evidence type="ECO:0000313" key="5">
    <source>
        <dbReference type="Proteomes" id="UP000199620"/>
    </source>
</evidence>
<feature type="compositionally biased region" description="Low complexity" evidence="2">
    <location>
        <begin position="20"/>
        <end position="29"/>
    </location>
</feature>
<evidence type="ECO:0000313" key="4">
    <source>
        <dbReference type="EMBL" id="SDU95881.1"/>
    </source>
</evidence>
<dbReference type="OrthoDB" id="7020460at2"/>
<reference evidence="4 5" key="1">
    <citation type="submission" date="2016-10" db="EMBL/GenBank/DDBJ databases">
        <authorList>
            <person name="Varghese N."/>
            <person name="Submissions S."/>
        </authorList>
    </citation>
    <scope>NUCLEOTIDE SEQUENCE [LARGE SCALE GENOMIC DNA]</scope>
    <source>
        <strain evidence="4 5">BS2771</strain>
    </source>
</reference>
<accession>A0A5B2UX45</accession>
<organism evidence="3 6">
    <name type="scientific">Pseudomonas brenneri</name>
    <dbReference type="NCBI Taxonomy" id="129817"/>
    <lineage>
        <taxon>Bacteria</taxon>
        <taxon>Pseudomonadati</taxon>
        <taxon>Pseudomonadota</taxon>
        <taxon>Gammaproteobacteria</taxon>
        <taxon>Pseudomonadales</taxon>
        <taxon>Pseudomonadaceae</taxon>
        <taxon>Pseudomonas</taxon>
    </lineage>
</organism>
<protein>
    <submittedName>
        <fullName evidence="4">Effector protein</fullName>
    </submittedName>
    <submittedName>
        <fullName evidence="3">Hemolysin</fullName>
    </submittedName>
</protein>
<name>A0A5B2UX45_9PSED</name>
<dbReference type="InterPro" id="IPR011049">
    <property type="entry name" value="Serralysin-like_metalloprot_C"/>
</dbReference>
<dbReference type="SUPFAM" id="SSF51120">
    <property type="entry name" value="beta-Roll"/>
    <property type="match status" value="1"/>
</dbReference>
<evidence type="ECO:0000313" key="3">
    <source>
        <dbReference type="EMBL" id="KAA2230437.1"/>
    </source>
</evidence>
<dbReference type="Pfam" id="PF00353">
    <property type="entry name" value="HemolysinCabind"/>
    <property type="match status" value="3"/>
</dbReference>
<dbReference type="GO" id="GO:0005509">
    <property type="term" value="F:calcium ion binding"/>
    <property type="evidence" value="ECO:0007669"/>
    <property type="project" value="InterPro"/>
</dbReference>
<feature type="region of interest" description="Disordered" evidence="2">
    <location>
        <begin position="1"/>
        <end position="32"/>
    </location>
</feature>
<keyword evidence="5" id="KW-1185">Reference proteome</keyword>
<dbReference type="InterPro" id="IPR001343">
    <property type="entry name" value="Hemolysn_Ca-bd"/>
</dbReference>
<sequence length="506" mass="56064">MKISHRPPATPFNATQHQPSSSNGSSVGVKKQERDFSNTLTISEIKNPTLGVFPEKKELSKNYPILSDRNITVSRELKWVYEAPKTKVEKDRLVIETTSHADTVHVKKASNKSIDIIINGKTYHIDSQQRDQKIPEIHIKTLGGDDHVWVDPDVSERMLIETGDGADYVQAGSGYTRVLAGAGNDTVRLGSGFGYAEGGKGDDVLIAGRGMGALYGNDGKDRMFAGYFGNTQRTYMDGGRGNDEMYAKGGRTIMHGGLGNNFIMSCGGSHIYTGKEKNRVISLSDTDTIFAKTDDTVQRTSGSKLVEAKYSDAGHAGLKVSGTPEFKQRIADDFELLRLSPTGQKMLMELDEAYRRNTASDGDTPRAEIYNVETGQFEEDQPIEIKQADDDDGHFFFRDINVNPSYLGTKPQTFPISILYHEMAHAYNAVNKSEFKGKTKINDGPKGLEDNIERQAVGLWTNESFDFDRDPSTPPTFTNPKPFTENGLHEEMGEPLRKAYHIENVV</sequence>
<dbReference type="EMBL" id="LT629800">
    <property type="protein sequence ID" value="SDU95881.1"/>
    <property type="molecule type" value="Genomic_DNA"/>
</dbReference>
<dbReference type="Proteomes" id="UP000199620">
    <property type="component" value="Chromosome I"/>
</dbReference>
<dbReference type="Gene3D" id="2.160.20.160">
    <property type="match status" value="1"/>
</dbReference>
<evidence type="ECO:0000313" key="6">
    <source>
        <dbReference type="Proteomes" id="UP000325296"/>
    </source>
</evidence>
<dbReference type="Pfam" id="PF14891">
    <property type="entry name" value="Peptidase_M91"/>
    <property type="match status" value="1"/>
</dbReference>
<dbReference type="RefSeq" id="WP_083204918.1">
    <property type="nucleotide sequence ID" value="NZ_BMNU01000007.1"/>
</dbReference>
<dbReference type="InterPro" id="IPR028208">
    <property type="entry name" value="Effector_pro_NleD-like"/>
</dbReference>
<dbReference type="PRINTS" id="PR00313">
    <property type="entry name" value="CABNDNGRPT"/>
</dbReference>
<gene>
    <name evidence="3" type="ORF">F1720_10590</name>
    <name evidence="4" type="ORF">SAMN04490181_2166</name>
</gene>
<evidence type="ECO:0000256" key="1">
    <source>
        <dbReference type="ARBA" id="ARBA00022837"/>
    </source>
</evidence>
<dbReference type="Proteomes" id="UP000325296">
    <property type="component" value="Unassembled WGS sequence"/>
</dbReference>
<feature type="region of interest" description="Disordered" evidence="2">
    <location>
        <begin position="464"/>
        <end position="488"/>
    </location>
</feature>
<keyword evidence="1" id="KW-0106">Calcium</keyword>
<reference evidence="3 6" key="2">
    <citation type="submission" date="2019-09" db="EMBL/GenBank/DDBJ databases">
        <title>Draft genome sequence of Pseudomonas brenneri CCUG 51514(T).</title>
        <authorList>
            <person name="Tunovic T."/>
            <person name="Pineiro-Iglesias B."/>
            <person name="Unosson C."/>
            <person name="Inganas E."/>
            <person name="Ohlen M."/>
            <person name="Cardew S."/>
            <person name="Jensie-Markopoulos S."/>
            <person name="Salva-Serra F."/>
            <person name="Jaen-Luchoro D."/>
            <person name="Svensson-Stadler L."/>
            <person name="Chun J."/>
            <person name="Moore E."/>
        </authorList>
    </citation>
    <scope>NUCLEOTIDE SEQUENCE [LARGE SCALE GENOMIC DNA]</scope>
    <source>
        <strain evidence="3 6">CCUG 51514</strain>
    </source>
</reference>
<feature type="compositionally biased region" description="Low complexity" evidence="2">
    <location>
        <begin position="475"/>
        <end position="484"/>
    </location>
</feature>
<evidence type="ECO:0000256" key="2">
    <source>
        <dbReference type="SAM" id="MobiDB-lite"/>
    </source>
</evidence>
<dbReference type="EMBL" id="VUOL01000005">
    <property type="protein sequence ID" value="KAA2230437.1"/>
    <property type="molecule type" value="Genomic_DNA"/>
</dbReference>